<dbReference type="InterPro" id="IPR007627">
    <property type="entry name" value="RNA_pol_sigma70_r2"/>
</dbReference>
<dbReference type="GO" id="GO:0006352">
    <property type="term" value="P:DNA-templated transcription initiation"/>
    <property type="evidence" value="ECO:0007669"/>
    <property type="project" value="InterPro"/>
</dbReference>
<dbReference type="NCBIfam" id="TIGR02937">
    <property type="entry name" value="sigma70-ECF"/>
    <property type="match status" value="1"/>
</dbReference>
<dbReference type="InterPro" id="IPR014284">
    <property type="entry name" value="RNA_pol_sigma-70_dom"/>
</dbReference>
<dbReference type="RefSeq" id="WP_088910847.1">
    <property type="nucleotide sequence ID" value="NZ_CP018145.1"/>
</dbReference>
<dbReference type="PANTHER" id="PTHR43133:SF60">
    <property type="entry name" value="RNA POLYMERASE SIGMA FACTOR SIGV"/>
    <property type="match status" value="1"/>
</dbReference>
<dbReference type="Pfam" id="PF04542">
    <property type="entry name" value="Sigma70_r2"/>
    <property type="match status" value="1"/>
</dbReference>
<dbReference type="InterPro" id="IPR039425">
    <property type="entry name" value="RNA_pol_sigma-70-like"/>
</dbReference>
<evidence type="ECO:0000256" key="3">
    <source>
        <dbReference type="ARBA" id="ARBA00023082"/>
    </source>
</evidence>
<dbReference type="GO" id="GO:0003677">
    <property type="term" value="F:DNA binding"/>
    <property type="evidence" value="ECO:0007669"/>
    <property type="project" value="InterPro"/>
</dbReference>
<evidence type="ECO:0000259" key="6">
    <source>
        <dbReference type="Pfam" id="PF08281"/>
    </source>
</evidence>
<dbReference type="PANTHER" id="PTHR43133">
    <property type="entry name" value="RNA POLYMERASE ECF-TYPE SIGMA FACTO"/>
    <property type="match status" value="1"/>
</dbReference>
<dbReference type="InterPro" id="IPR013249">
    <property type="entry name" value="RNA_pol_sigma70_r4_t2"/>
</dbReference>
<evidence type="ECO:0000256" key="4">
    <source>
        <dbReference type="ARBA" id="ARBA00023163"/>
    </source>
</evidence>
<dbReference type="EMBL" id="CP018145">
    <property type="protein sequence ID" value="ASJ57399.1"/>
    <property type="molecule type" value="Genomic_DNA"/>
</dbReference>
<dbReference type="Pfam" id="PF08281">
    <property type="entry name" value="Sigma70_r4_2"/>
    <property type="match status" value="1"/>
</dbReference>
<dbReference type="AlphaFoldDB" id="A0A220MRP1"/>
<dbReference type="Gene3D" id="1.10.10.10">
    <property type="entry name" value="Winged helix-like DNA-binding domain superfamily/Winged helix DNA-binding domain"/>
    <property type="match status" value="1"/>
</dbReference>
<evidence type="ECO:0000256" key="2">
    <source>
        <dbReference type="ARBA" id="ARBA00023015"/>
    </source>
</evidence>
<keyword evidence="3" id="KW-0731">Sigma factor</keyword>
<evidence type="ECO:0000313" key="8">
    <source>
        <dbReference type="Proteomes" id="UP000197781"/>
    </source>
</evidence>
<feature type="domain" description="RNA polymerase sigma-70 region 2" evidence="5">
    <location>
        <begin position="26"/>
        <end position="93"/>
    </location>
</feature>
<dbReference type="KEGG" id="bfm:BP422_30135"/>
<evidence type="ECO:0000256" key="1">
    <source>
        <dbReference type="ARBA" id="ARBA00010641"/>
    </source>
</evidence>
<dbReference type="Gene3D" id="1.10.1740.10">
    <property type="match status" value="1"/>
</dbReference>
<dbReference type="SUPFAM" id="SSF88659">
    <property type="entry name" value="Sigma3 and sigma4 domains of RNA polymerase sigma factors"/>
    <property type="match status" value="1"/>
</dbReference>
<sequence length="193" mass="22791">MGKRKQLNKKGGSLLSLDLAERIGGIYEAHYDDIYYFLLYFTGRQEDAEDMVQEVFSRLLKILPRYDGRVTMKTWLFSIAKHVAIDHYRKQKWQRLFSDNWLALMKSREGLPEEELETKEEMHSIQRALQKLKPDQRIIVILRYIKDYSVKETAEILAIPETKVRVDCHRGLKALQKILGNACEERITNEFAR</sequence>
<dbReference type="CDD" id="cd06171">
    <property type="entry name" value="Sigma70_r4"/>
    <property type="match status" value="1"/>
</dbReference>
<dbReference type="SUPFAM" id="SSF88946">
    <property type="entry name" value="Sigma2 domain of RNA polymerase sigma factors"/>
    <property type="match status" value="1"/>
</dbReference>
<name>A0A220MRP1_9BACL</name>
<proteinExistence type="inferred from homology"/>
<keyword evidence="4" id="KW-0804">Transcription</keyword>
<organism evidence="7 8">
    <name type="scientific">Brevibacillus formosus</name>
    <dbReference type="NCBI Taxonomy" id="54913"/>
    <lineage>
        <taxon>Bacteria</taxon>
        <taxon>Bacillati</taxon>
        <taxon>Bacillota</taxon>
        <taxon>Bacilli</taxon>
        <taxon>Bacillales</taxon>
        <taxon>Paenibacillaceae</taxon>
        <taxon>Brevibacillus</taxon>
    </lineage>
</organism>
<evidence type="ECO:0000259" key="5">
    <source>
        <dbReference type="Pfam" id="PF04542"/>
    </source>
</evidence>
<comment type="similarity">
    <text evidence="1">Belongs to the sigma-70 factor family. ECF subfamily.</text>
</comment>
<dbReference type="InterPro" id="IPR036388">
    <property type="entry name" value="WH-like_DNA-bd_sf"/>
</dbReference>
<dbReference type="GO" id="GO:0016987">
    <property type="term" value="F:sigma factor activity"/>
    <property type="evidence" value="ECO:0007669"/>
    <property type="project" value="UniProtKB-KW"/>
</dbReference>
<dbReference type="Proteomes" id="UP000197781">
    <property type="component" value="Chromosome"/>
</dbReference>
<gene>
    <name evidence="7" type="ORF">BP422_30135</name>
</gene>
<protein>
    <submittedName>
        <fullName evidence="7">RNA polymerase subunit sigma-70</fullName>
    </submittedName>
</protein>
<accession>A0A220MRP1</accession>
<dbReference type="InterPro" id="IPR013325">
    <property type="entry name" value="RNA_pol_sigma_r2"/>
</dbReference>
<feature type="domain" description="RNA polymerase sigma factor 70 region 4 type 2" evidence="6">
    <location>
        <begin position="124"/>
        <end position="175"/>
    </location>
</feature>
<keyword evidence="2" id="KW-0805">Transcription regulation</keyword>
<dbReference type="InterPro" id="IPR013324">
    <property type="entry name" value="RNA_pol_sigma_r3/r4-like"/>
</dbReference>
<evidence type="ECO:0000313" key="7">
    <source>
        <dbReference type="EMBL" id="ASJ57399.1"/>
    </source>
</evidence>
<reference evidence="7 8" key="1">
    <citation type="submission" date="2016-11" db="EMBL/GenBank/DDBJ databases">
        <authorList>
            <person name="Jaros S."/>
            <person name="Januszkiewicz K."/>
            <person name="Wedrychowicz H."/>
        </authorList>
    </citation>
    <scope>NUCLEOTIDE SEQUENCE [LARGE SCALE GENOMIC DNA]</scope>
    <source>
        <strain evidence="7 8">NF2</strain>
    </source>
</reference>